<gene>
    <name evidence="3" type="primary">Celsr3</name>
    <name evidence="3" type="ORF">CRYUND_R15610</name>
</gene>
<dbReference type="SUPFAM" id="SSF49899">
    <property type="entry name" value="Concanavalin A-like lectins/glucanases"/>
    <property type="match status" value="1"/>
</dbReference>
<feature type="non-terminal residue" evidence="3">
    <location>
        <position position="68"/>
    </location>
</feature>
<proteinExistence type="predicted"/>
<comment type="caution">
    <text evidence="1">Lacks conserved residue(s) required for the propagation of feature annotation.</text>
</comment>
<feature type="non-terminal residue" evidence="3">
    <location>
        <position position="1"/>
    </location>
</feature>
<dbReference type="Proteomes" id="UP000534426">
    <property type="component" value="Unassembled WGS sequence"/>
</dbReference>
<reference evidence="3 4" key="1">
    <citation type="submission" date="2019-09" db="EMBL/GenBank/DDBJ databases">
        <title>Bird 10,000 Genomes (B10K) Project - Family phase.</title>
        <authorList>
            <person name="Zhang G."/>
        </authorList>
    </citation>
    <scope>NUCLEOTIDE SEQUENCE [LARGE SCALE GENOMIC DNA]</scope>
    <source>
        <strain evidence="3">B10K-MSB-37135</strain>
        <tissue evidence="3">Heart</tissue>
    </source>
</reference>
<dbReference type="InterPro" id="IPR001791">
    <property type="entry name" value="Laminin_G"/>
</dbReference>
<organism evidence="3 4">
    <name type="scientific">Crypturellus undulatus</name>
    <dbReference type="NCBI Taxonomy" id="48396"/>
    <lineage>
        <taxon>Eukaryota</taxon>
        <taxon>Metazoa</taxon>
        <taxon>Chordata</taxon>
        <taxon>Craniata</taxon>
        <taxon>Vertebrata</taxon>
        <taxon>Euteleostomi</taxon>
        <taxon>Archelosauria</taxon>
        <taxon>Archosauria</taxon>
        <taxon>Dinosauria</taxon>
        <taxon>Saurischia</taxon>
        <taxon>Theropoda</taxon>
        <taxon>Coelurosauria</taxon>
        <taxon>Aves</taxon>
        <taxon>Palaeognathae</taxon>
        <taxon>Tinamiformes</taxon>
        <taxon>Tinamidae</taxon>
        <taxon>Crypturellus</taxon>
    </lineage>
</organism>
<accession>A0A7K4LFW9</accession>
<protein>
    <submittedName>
        <fullName evidence="3">CELR3 protein</fullName>
    </submittedName>
</protein>
<comment type="caution">
    <text evidence="3">The sequence shown here is derived from an EMBL/GenBank/DDBJ whole genome shotgun (WGS) entry which is preliminary data.</text>
</comment>
<dbReference type="Pfam" id="PF02210">
    <property type="entry name" value="Laminin_G_2"/>
    <property type="match status" value="1"/>
</dbReference>
<evidence type="ECO:0000313" key="3">
    <source>
        <dbReference type="EMBL" id="NWJ03232.1"/>
    </source>
</evidence>
<name>A0A7K4LFW9_9AVES</name>
<sequence length="68" mass="7185">RSLDLTGPLLLGGVPNLPENFPVTHRDFVGCMRDLYIDSKRIDLASYIANNGTAAGTAAGSRWGSPPA</sequence>
<keyword evidence="4" id="KW-1185">Reference proteome</keyword>
<dbReference type="InterPro" id="IPR013320">
    <property type="entry name" value="ConA-like_dom_sf"/>
</dbReference>
<feature type="domain" description="Laminin G" evidence="2">
    <location>
        <begin position="1"/>
        <end position="61"/>
    </location>
</feature>
<evidence type="ECO:0000256" key="1">
    <source>
        <dbReference type="PROSITE-ProRule" id="PRU00122"/>
    </source>
</evidence>
<dbReference type="EMBL" id="VWPW01012080">
    <property type="protein sequence ID" value="NWJ03232.1"/>
    <property type="molecule type" value="Genomic_DNA"/>
</dbReference>
<dbReference type="PROSITE" id="PS50025">
    <property type="entry name" value="LAM_G_DOMAIN"/>
    <property type="match status" value="1"/>
</dbReference>
<evidence type="ECO:0000259" key="2">
    <source>
        <dbReference type="PROSITE" id="PS50025"/>
    </source>
</evidence>
<evidence type="ECO:0000313" key="4">
    <source>
        <dbReference type="Proteomes" id="UP000534426"/>
    </source>
</evidence>
<dbReference type="AlphaFoldDB" id="A0A7K4LFW9"/>
<dbReference type="Gene3D" id="2.60.120.200">
    <property type="match status" value="1"/>
</dbReference>